<dbReference type="PANTHER" id="PTHR35851:SF1">
    <property type="entry name" value="CELL DIVISION PROTEIN FTSQ"/>
    <property type="match status" value="1"/>
</dbReference>
<evidence type="ECO:0000256" key="7">
    <source>
        <dbReference type="ARBA" id="ARBA00023136"/>
    </source>
</evidence>
<comment type="function">
    <text evidence="9">Essential cell division protein. May link together the upstream cell division proteins, which are predominantly cytoplasmic, with the downstream cell division proteins, which are predominantly periplasmic. May control correct divisome assembly.</text>
</comment>
<comment type="similarity">
    <text evidence="9">Belongs to the FtsQ/DivIB family. FtsQ subfamily.</text>
</comment>
<evidence type="ECO:0000256" key="10">
    <source>
        <dbReference type="SAM" id="MobiDB-lite"/>
    </source>
</evidence>
<dbReference type="Gene3D" id="3.10.20.310">
    <property type="entry name" value="membrane protein fhac"/>
    <property type="match status" value="1"/>
</dbReference>
<dbReference type="HAMAP" id="MF_00911">
    <property type="entry name" value="FtsQ_subfam"/>
    <property type="match status" value="1"/>
</dbReference>
<organism evidence="12 13">
    <name type="scientific">Chania multitudinisentens RB-25</name>
    <dbReference type="NCBI Taxonomy" id="1441930"/>
    <lineage>
        <taxon>Bacteria</taxon>
        <taxon>Pseudomonadati</taxon>
        <taxon>Pseudomonadota</taxon>
        <taxon>Gammaproteobacteria</taxon>
        <taxon>Enterobacterales</taxon>
        <taxon>Yersiniaceae</taxon>
        <taxon>Chania</taxon>
    </lineage>
</organism>
<dbReference type="Proteomes" id="UP000019030">
    <property type="component" value="Chromosome"/>
</dbReference>
<dbReference type="RefSeq" id="WP_024910371.1">
    <property type="nucleotide sequence ID" value="NZ_CP007044.2"/>
</dbReference>
<dbReference type="NCBIfam" id="NF008043">
    <property type="entry name" value="PRK10775.1"/>
    <property type="match status" value="1"/>
</dbReference>
<evidence type="ECO:0000313" key="13">
    <source>
        <dbReference type="Proteomes" id="UP000019030"/>
    </source>
</evidence>
<keyword evidence="5 9" id="KW-0812">Transmembrane</keyword>
<evidence type="ECO:0000259" key="11">
    <source>
        <dbReference type="PROSITE" id="PS51779"/>
    </source>
</evidence>
<evidence type="ECO:0000313" key="12">
    <source>
        <dbReference type="EMBL" id="AHG21210.1"/>
    </source>
</evidence>
<reference evidence="12 13" key="2">
    <citation type="submission" date="2015-03" db="EMBL/GenBank/DDBJ databases">
        <authorList>
            <person name="Chan K.-G."/>
        </authorList>
    </citation>
    <scope>NUCLEOTIDE SEQUENCE [LARGE SCALE GENOMIC DNA]</scope>
    <source>
        <strain evidence="12 13">RB-25</strain>
    </source>
</reference>
<dbReference type="GO" id="GO:0032153">
    <property type="term" value="C:cell division site"/>
    <property type="evidence" value="ECO:0007669"/>
    <property type="project" value="UniProtKB-UniRule"/>
</dbReference>
<dbReference type="InterPro" id="IPR045335">
    <property type="entry name" value="FtsQ_C_sf"/>
</dbReference>
<dbReference type="InterPro" id="IPR034746">
    <property type="entry name" value="POTRA"/>
</dbReference>
<feature type="transmembrane region" description="Helical" evidence="9">
    <location>
        <begin position="25"/>
        <end position="49"/>
    </location>
</feature>
<protein>
    <recommendedName>
        <fullName evidence="9">Cell division protein FtsQ</fullName>
    </recommendedName>
</protein>
<reference evidence="12 13" key="1">
    <citation type="submission" date="2014-01" db="EMBL/GenBank/DDBJ databases">
        <title>Isolation of Serratia multitudinisentens RB-25 from Ex-Landfill site.</title>
        <authorList>
            <person name="Robson E.H.J."/>
        </authorList>
    </citation>
    <scope>NUCLEOTIDE SEQUENCE [LARGE SCALE GENOMIC DNA]</scope>
    <source>
        <strain evidence="12 13">RB-25</strain>
    </source>
</reference>
<name>W0LGX5_9GAMM</name>
<evidence type="ECO:0000256" key="4">
    <source>
        <dbReference type="ARBA" id="ARBA00022618"/>
    </source>
</evidence>
<dbReference type="InterPro" id="IPR026579">
    <property type="entry name" value="FtsQ"/>
</dbReference>
<dbReference type="InterPro" id="IPR005548">
    <property type="entry name" value="Cell_div_FtsQ/DivIB_C"/>
</dbReference>
<dbReference type="Gene3D" id="3.40.50.11690">
    <property type="entry name" value="Cell division protein FtsQ/DivIB"/>
    <property type="match status" value="1"/>
</dbReference>
<keyword evidence="8 9" id="KW-0131">Cell cycle</keyword>
<evidence type="ECO:0000256" key="2">
    <source>
        <dbReference type="ARBA" id="ARBA00022475"/>
    </source>
</evidence>
<dbReference type="HOGENOM" id="CLU_064041_2_1_6"/>
<dbReference type="AlphaFoldDB" id="W0LGX5"/>
<keyword evidence="13" id="KW-1185">Reference proteome</keyword>
<evidence type="ECO:0000256" key="8">
    <source>
        <dbReference type="ARBA" id="ARBA00023306"/>
    </source>
</evidence>
<evidence type="ECO:0000256" key="6">
    <source>
        <dbReference type="ARBA" id="ARBA00022989"/>
    </source>
</evidence>
<comment type="subunit">
    <text evidence="9">Part of a complex composed of FtsB, FtsL and FtsQ.</text>
</comment>
<keyword evidence="6 9" id="KW-1133">Transmembrane helix</keyword>
<keyword evidence="4 9" id="KW-0132">Cell division</keyword>
<dbReference type="Pfam" id="PF08478">
    <property type="entry name" value="POTRA_1"/>
    <property type="match status" value="1"/>
</dbReference>
<sequence length="287" mass="32283">MSQAALNIREREVDNGPRRSNGGQLAGIIFLLMVLGTMLWGGWAVLGWMKDASRLPLSKLVVTGERHYTTNDDIRQAILVLGAPGTFMTQDVDIIQQQIERLPWIKQASVRKQWPDELKIHLVEYVPVAHWNDLHMVDAEGKSFSVPAERLGKQKLPLFYGPEGSEQDVLEGYHAMSSLLAANRYQLKTVAMSARHSWQLALDNDVRLELGRDDRIGRLQRFIGLYPILLQQGQTENRRVSYVDLRYDTGASVGWAPAFIDQQAGVQAAGEQPNSNQQQNQAQANQQ</sequence>
<feature type="domain" description="POTRA" evidence="11">
    <location>
        <begin position="55"/>
        <end position="125"/>
    </location>
</feature>
<dbReference type="PATRIC" id="fig|1441930.4.peg.3470"/>
<keyword evidence="2 9" id="KW-1003">Cell membrane</keyword>
<dbReference type="GO" id="GO:0043093">
    <property type="term" value="P:FtsZ-dependent cytokinesis"/>
    <property type="evidence" value="ECO:0007669"/>
    <property type="project" value="UniProtKB-UniRule"/>
</dbReference>
<evidence type="ECO:0000256" key="3">
    <source>
        <dbReference type="ARBA" id="ARBA00022519"/>
    </source>
</evidence>
<gene>
    <name evidence="9" type="primary">ftsQ</name>
    <name evidence="12" type="ORF">Z042_17575</name>
</gene>
<dbReference type="OrthoDB" id="9790370at2"/>
<evidence type="ECO:0000256" key="5">
    <source>
        <dbReference type="ARBA" id="ARBA00022692"/>
    </source>
</evidence>
<dbReference type="Pfam" id="PF03799">
    <property type="entry name" value="FtsQ_DivIB_C"/>
    <property type="match status" value="1"/>
</dbReference>
<evidence type="ECO:0000256" key="1">
    <source>
        <dbReference type="ARBA" id="ARBA00004370"/>
    </source>
</evidence>
<dbReference type="EMBL" id="CP007044">
    <property type="protein sequence ID" value="AHG21210.1"/>
    <property type="molecule type" value="Genomic_DNA"/>
</dbReference>
<feature type="compositionally biased region" description="Low complexity" evidence="10">
    <location>
        <begin position="276"/>
        <end position="287"/>
    </location>
</feature>
<dbReference type="KEGG" id="sfo:Z042_17575"/>
<dbReference type="STRING" id="1441930.Z042_17575"/>
<comment type="subcellular location">
    <subcellularLocation>
        <location evidence="9">Cell inner membrane</location>
        <topology evidence="9">Single-pass type II membrane protein</topology>
    </subcellularLocation>
    <subcellularLocation>
        <location evidence="1">Membrane</location>
    </subcellularLocation>
    <text evidence="9">Localizes to the division septum.</text>
</comment>
<evidence type="ECO:0000256" key="9">
    <source>
        <dbReference type="HAMAP-Rule" id="MF_00911"/>
    </source>
</evidence>
<proteinExistence type="inferred from homology"/>
<accession>W0LGX5</accession>
<keyword evidence="3 9" id="KW-0997">Cell inner membrane</keyword>
<dbReference type="eggNOG" id="COG1589">
    <property type="taxonomic scope" value="Bacteria"/>
</dbReference>
<dbReference type="GO" id="GO:0090529">
    <property type="term" value="P:cell septum assembly"/>
    <property type="evidence" value="ECO:0007669"/>
    <property type="project" value="InterPro"/>
</dbReference>
<dbReference type="InterPro" id="IPR013685">
    <property type="entry name" value="POTRA_FtsQ_type"/>
</dbReference>
<dbReference type="GO" id="GO:0005886">
    <property type="term" value="C:plasma membrane"/>
    <property type="evidence" value="ECO:0007669"/>
    <property type="project" value="UniProtKB-SubCell"/>
</dbReference>
<keyword evidence="7 9" id="KW-0472">Membrane</keyword>
<feature type="region of interest" description="Disordered" evidence="10">
    <location>
        <begin position="266"/>
        <end position="287"/>
    </location>
</feature>
<dbReference type="PANTHER" id="PTHR35851">
    <property type="entry name" value="CELL DIVISION PROTEIN FTSQ"/>
    <property type="match status" value="1"/>
</dbReference>
<dbReference type="PROSITE" id="PS51779">
    <property type="entry name" value="POTRA"/>
    <property type="match status" value="1"/>
</dbReference>